<reference evidence="4 5" key="1">
    <citation type="submission" date="2018-05" db="EMBL/GenBank/DDBJ databases">
        <title>Streptomyces venezuelae.</title>
        <authorList>
            <person name="Kim W."/>
            <person name="Lee N."/>
            <person name="Cho B.-K."/>
        </authorList>
    </citation>
    <scope>NUCLEOTIDE SEQUENCE [LARGE SCALE GENOMIC DNA]</scope>
    <source>
        <strain evidence="4 5">ATCC 14584</strain>
    </source>
</reference>
<evidence type="ECO:0000256" key="2">
    <source>
        <dbReference type="SAM" id="Phobius"/>
    </source>
</evidence>
<keyword evidence="2" id="KW-0472">Membrane</keyword>
<evidence type="ECO:0000313" key="5">
    <source>
        <dbReference type="Proteomes" id="UP000322927"/>
    </source>
</evidence>
<feature type="domain" description="NACHT" evidence="3">
    <location>
        <begin position="136"/>
        <end position="314"/>
    </location>
</feature>
<dbReference type="AlphaFoldDB" id="A0A5P2BP43"/>
<dbReference type="RefSeq" id="WP_150213682.1">
    <property type="nucleotide sequence ID" value="NZ_CP029192.1"/>
</dbReference>
<dbReference type="OrthoDB" id="419058at2"/>
<feature type="transmembrane region" description="Helical" evidence="2">
    <location>
        <begin position="482"/>
        <end position="500"/>
    </location>
</feature>
<feature type="transmembrane region" description="Helical" evidence="2">
    <location>
        <begin position="618"/>
        <end position="641"/>
    </location>
</feature>
<dbReference type="SUPFAM" id="SSF52540">
    <property type="entry name" value="P-loop containing nucleoside triphosphate hydrolases"/>
    <property type="match status" value="2"/>
</dbReference>
<dbReference type="Proteomes" id="UP000322927">
    <property type="component" value="Chromosome"/>
</dbReference>
<keyword evidence="2" id="KW-0812">Transmembrane</keyword>
<feature type="compositionally biased region" description="Low complexity" evidence="1">
    <location>
        <begin position="691"/>
        <end position="700"/>
    </location>
</feature>
<dbReference type="Gene3D" id="3.40.50.300">
    <property type="entry name" value="P-loop containing nucleotide triphosphate hydrolases"/>
    <property type="match status" value="1"/>
</dbReference>
<name>A0A5P2BP43_STRVZ</name>
<feature type="transmembrane region" description="Helical" evidence="2">
    <location>
        <begin position="457"/>
        <end position="476"/>
    </location>
</feature>
<evidence type="ECO:0000259" key="3">
    <source>
        <dbReference type="Pfam" id="PF05729"/>
    </source>
</evidence>
<sequence length="716" mass="77155">MGMQRGVAWFWVLVCAVALGLAAVWGLPAVKRGDADPVGAWVGLAGLMVAGWSGWMSWRALRHQERDAVAMAGLLARAVLQGESRARAQLLGQDSTTIDVRFGARPATTRNAAGAAEEGRLSEVASYYQRLRPGRLVITGGPGAGKTVLAVELILALLENRKPEDPVPVRLSLTSWTTLPASPRGVGRVAANRDPGVAAQAVRAWICRHLVDTYAGISPTTAAALMDAGLILPVLDGLDEMAAEDTPGYGSPARQALSVLNAFQQGRSKAPMVLTCRSEQYEALAAVQVWAQDAARIEITQVSHAQVRQFVHERVESTARWECLLDALDRAPSSALVRALSTPWRLTMAVTTYEQRDAATGEYLREPEDLLTPALGTDHAVRDHLLGLFLQDAITRRRAPRGGTYAPGQVRAWLGVLATYLRSNTLTGRTVAGRPLSGTDLVPHELWPLIGTRRPRMVEAALVAVTLSGVCTLGMWVSDWGFASAPVFVVLILPVFIALLRGNGHHWIQAWPERPRIGPRQLRAPQAQRRTAVLLAFVPLVGLGYPLLVKVQPGMALGISFCLLFGFLVWLVARPGGSVDTLDIMDSPRTAVRAELIAALLFGLPVGVLYGAMVRPVFGLLAGAAIGLLCGLGGTGTRYIALLVCTRRGRHALPWRLRRFLHWATEAGLLRVAGTAYQFRHRELQDWLAAAPPTTPDDTPCPGQTGRSPRSSFTAG</sequence>
<feature type="compositionally biased region" description="Polar residues" evidence="1">
    <location>
        <begin position="705"/>
        <end position="716"/>
    </location>
</feature>
<feature type="region of interest" description="Disordered" evidence="1">
    <location>
        <begin position="691"/>
        <end position="716"/>
    </location>
</feature>
<feature type="transmembrane region" description="Helical" evidence="2">
    <location>
        <begin position="594"/>
        <end position="612"/>
    </location>
</feature>
<feature type="transmembrane region" description="Helical" evidence="2">
    <location>
        <begin position="38"/>
        <end position="58"/>
    </location>
</feature>
<evidence type="ECO:0000313" key="4">
    <source>
        <dbReference type="EMBL" id="QES32245.1"/>
    </source>
</evidence>
<gene>
    <name evidence="4" type="ORF">DEJ48_01365</name>
</gene>
<dbReference type="InterPro" id="IPR027417">
    <property type="entry name" value="P-loop_NTPase"/>
</dbReference>
<protein>
    <recommendedName>
        <fullName evidence="3">NACHT domain-containing protein</fullName>
    </recommendedName>
</protein>
<dbReference type="Pfam" id="PF05729">
    <property type="entry name" value="NACHT"/>
    <property type="match status" value="1"/>
</dbReference>
<keyword evidence="2" id="KW-1133">Transmembrane helix</keyword>
<proteinExistence type="predicted"/>
<feature type="transmembrane region" description="Helical" evidence="2">
    <location>
        <begin position="554"/>
        <end position="573"/>
    </location>
</feature>
<dbReference type="EMBL" id="CP029192">
    <property type="protein sequence ID" value="QES32245.1"/>
    <property type="molecule type" value="Genomic_DNA"/>
</dbReference>
<feature type="transmembrane region" description="Helical" evidence="2">
    <location>
        <begin position="531"/>
        <end position="548"/>
    </location>
</feature>
<organism evidence="4 5">
    <name type="scientific">Streptomyces venezuelae</name>
    <dbReference type="NCBI Taxonomy" id="54571"/>
    <lineage>
        <taxon>Bacteria</taxon>
        <taxon>Bacillati</taxon>
        <taxon>Actinomycetota</taxon>
        <taxon>Actinomycetes</taxon>
        <taxon>Kitasatosporales</taxon>
        <taxon>Streptomycetaceae</taxon>
        <taxon>Streptomyces</taxon>
    </lineage>
</organism>
<accession>A0A5P2BP43</accession>
<evidence type="ECO:0000256" key="1">
    <source>
        <dbReference type="SAM" id="MobiDB-lite"/>
    </source>
</evidence>
<dbReference type="InterPro" id="IPR007111">
    <property type="entry name" value="NACHT_NTPase"/>
</dbReference>